<evidence type="ECO:0000313" key="6">
    <source>
        <dbReference type="EMBL" id="WPU65665.1"/>
    </source>
</evidence>
<dbReference type="PANTHER" id="PTHR23407">
    <property type="entry name" value="ATPASE INHIBITOR/5-FORMYLTETRAHYDROFOLATE CYCLO-LIGASE"/>
    <property type="match status" value="1"/>
</dbReference>
<dbReference type="PIRSF" id="PIRSF006806">
    <property type="entry name" value="FTHF_cligase"/>
    <property type="match status" value="1"/>
</dbReference>
<dbReference type="GO" id="GO:0035999">
    <property type="term" value="P:tetrahydrofolate interconversion"/>
    <property type="evidence" value="ECO:0007669"/>
    <property type="project" value="TreeGrafter"/>
</dbReference>
<keyword evidence="2 4" id="KW-0547">Nucleotide-binding</keyword>
<dbReference type="RefSeq" id="WP_321396583.1">
    <property type="nucleotide sequence ID" value="NZ_CP139487.1"/>
</dbReference>
<evidence type="ECO:0000256" key="2">
    <source>
        <dbReference type="ARBA" id="ARBA00022741"/>
    </source>
</evidence>
<dbReference type="InterPro" id="IPR037171">
    <property type="entry name" value="NagB/RpiA_transferase-like"/>
</dbReference>
<name>A0AAX4HQQ0_9BACT</name>
<comment type="similarity">
    <text evidence="1 5">Belongs to the 5-formyltetrahydrofolate cyclo-ligase family.</text>
</comment>
<feature type="binding site" evidence="4">
    <location>
        <begin position="123"/>
        <end position="131"/>
    </location>
    <ligand>
        <name>ATP</name>
        <dbReference type="ChEBI" id="CHEBI:30616"/>
    </ligand>
</feature>
<dbReference type="PANTHER" id="PTHR23407:SF1">
    <property type="entry name" value="5-FORMYLTETRAHYDROFOLATE CYCLO-LIGASE"/>
    <property type="match status" value="1"/>
</dbReference>
<dbReference type="Gene3D" id="3.40.50.10420">
    <property type="entry name" value="NagB/RpiA/CoA transferase-like"/>
    <property type="match status" value="1"/>
</dbReference>
<keyword evidence="6" id="KW-0436">Ligase</keyword>
<dbReference type="NCBIfam" id="TIGR02727">
    <property type="entry name" value="MTHFS_bact"/>
    <property type="match status" value="1"/>
</dbReference>
<feature type="binding site" evidence="4">
    <location>
        <begin position="3"/>
        <end position="7"/>
    </location>
    <ligand>
        <name>ATP</name>
        <dbReference type="ChEBI" id="CHEBI:30616"/>
    </ligand>
</feature>
<organism evidence="6 7">
    <name type="scientific">Peredibacter starrii</name>
    <dbReference type="NCBI Taxonomy" id="28202"/>
    <lineage>
        <taxon>Bacteria</taxon>
        <taxon>Pseudomonadati</taxon>
        <taxon>Bdellovibrionota</taxon>
        <taxon>Bacteriovoracia</taxon>
        <taxon>Bacteriovoracales</taxon>
        <taxon>Bacteriovoracaceae</taxon>
        <taxon>Peredibacter</taxon>
    </lineage>
</organism>
<protein>
    <recommendedName>
        <fullName evidence="5">5-formyltetrahydrofolate cyclo-ligase</fullName>
        <ecNumber evidence="5">6.3.3.2</ecNumber>
    </recommendedName>
</protein>
<evidence type="ECO:0000256" key="1">
    <source>
        <dbReference type="ARBA" id="ARBA00010638"/>
    </source>
</evidence>
<evidence type="ECO:0000256" key="4">
    <source>
        <dbReference type="PIRSR" id="PIRSR006806-1"/>
    </source>
</evidence>
<dbReference type="GO" id="GO:0046872">
    <property type="term" value="F:metal ion binding"/>
    <property type="evidence" value="ECO:0007669"/>
    <property type="project" value="UniProtKB-KW"/>
</dbReference>
<proteinExistence type="inferred from homology"/>
<dbReference type="EC" id="6.3.3.2" evidence="5"/>
<keyword evidence="5" id="KW-0460">Magnesium</keyword>
<keyword evidence="5" id="KW-0479">Metal-binding</keyword>
<dbReference type="Pfam" id="PF01812">
    <property type="entry name" value="5-FTHF_cyc-lig"/>
    <property type="match status" value="1"/>
</dbReference>
<keyword evidence="3 4" id="KW-0067">ATP-binding</keyword>
<dbReference type="Proteomes" id="UP001324634">
    <property type="component" value="Chromosome"/>
</dbReference>
<comment type="cofactor">
    <cofactor evidence="5">
        <name>Mg(2+)</name>
        <dbReference type="ChEBI" id="CHEBI:18420"/>
    </cofactor>
</comment>
<evidence type="ECO:0000256" key="3">
    <source>
        <dbReference type="ARBA" id="ARBA00022840"/>
    </source>
</evidence>
<dbReference type="GO" id="GO:0005524">
    <property type="term" value="F:ATP binding"/>
    <property type="evidence" value="ECO:0007669"/>
    <property type="project" value="UniProtKB-KW"/>
</dbReference>
<evidence type="ECO:0000256" key="5">
    <source>
        <dbReference type="RuleBase" id="RU361279"/>
    </source>
</evidence>
<dbReference type="InterPro" id="IPR024185">
    <property type="entry name" value="FTHF_cligase-like_sf"/>
</dbReference>
<dbReference type="GO" id="GO:0009396">
    <property type="term" value="P:folic acid-containing compound biosynthetic process"/>
    <property type="evidence" value="ECO:0007669"/>
    <property type="project" value="TreeGrafter"/>
</dbReference>
<gene>
    <name evidence="6" type="ORF">SOO65_02800</name>
</gene>
<dbReference type="GO" id="GO:0030272">
    <property type="term" value="F:5-formyltetrahydrofolate cyclo-ligase activity"/>
    <property type="evidence" value="ECO:0007669"/>
    <property type="project" value="UniProtKB-EC"/>
</dbReference>
<evidence type="ECO:0000313" key="7">
    <source>
        <dbReference type="Proteomes" id="UP001324634"/>
    </source>
</evidence>
<reference evidence="6 7" key="1">
    <citation type="submission" date="2023-11" db="EMBL/GenBank/DDBJ databases">
        <title>Peredibacter starrii A3.12.</title>
        <authorList>
            <person name="Mitchell R.J."/>
        </authorList>
    </citation>
    <scope>NUCLEOTIDE SEQUENCE [LARGE SCALE GENOMIC DNA]</scope>
    <source>
        <strain evidence="6 7">A3.12</strain>
    </source>
</reference>
<keyword evidence="7" id="KW-1185">Reference proteome</keyword>
<feature type="binding site" evidence="4">
    <location>
        <position position="57"/>
    </location>
    <ligand>
        <name>substrate</name>
    </ligand>
</feature>
<sequence length="182" mass="20727">MNKESLRAELLLRLTSLPNDSIQSLSFSLTNQLIKLFHFIPELQGQVGAGYLPLKAEIAPVYQELFRAIPLSLAYPVLVQGQMHFALPQGMPKGSTWLEPPYHMVDPEWLLVPGVGFDKNGARLGRGKAFYDRYLEGKDVLKIGLAWSEQIVDKIPVEAHDSHMDYIITEEFCWDVNQQKRF</sequence>
<dbReference type="InterPro" id="IPR002698">
    <property type="entry name" value="FTHF_cligase"/>
</dbReference>
<dbReference type="EMBL" id="CP139487">
    <property type="protein sequence ID" value="WPU65665.1"/>
    <property type="molecule type" value="Genomic_DNA"/>
</dbReference>
<dbReference type="SUPFAM" id="SSF100950">
    <property type="entry name" value="NagB/RpiA/CoA transferase-like"/>
    <property type="match status" value="1"/>
</dbReference>
<comment type="catalytic activity">
    <reaction evidence="5">
        <text>(6S)-5-formyl-5,6,7,8-tetrahydrofolate + ATP = (6R)-5,10-methenyltetrahydrofolate + ADP + phosphate</text>
        <dbReference type="Rhea" id="RHEA:10488"/>
        <dbReference type="ChEBI" id="CHEBI:30616"/>
        <dbReference type="ChEBI" id="CHEBI:43474"/>
        <dbReference type="ChEBI" id="CHEBI:57455"/>
        <dbReference type="ChEBI" id="CHEBI:57457"/>
        <dbReference type="ChEBI" id="CHEBI:456216"/>
        <dbReference type="EC" id="6.3.3.2"/>
    </reaction>
</comment>
<dbReference type="AlphaFoldDB" id="A0AAX4HQQ0"/>
<feature type="binding site" evidence="4">
    <location>
        <position position="52"/>
    </location>
    <ligand>
        <name>substrate</name>
    </ligand>
</feature>
<accession>A0AAX4HQQ0</accession>
<dbReference type="KEGG" id="psti:SOO65_02800"/>